<dbReference type="GO" id="GO:0030145">
    <property type="term" value="F:manganese ion binding"/>
    <property type="evidence" value="ECO:0007669"/>
    <property type="project" value="TreeGrafter"/>
</dbReference>
<evidence type="ECO:0000313" key="17">
    <source>
        <dbReference type="Proteomes" id="UP001168972"/>
    </source>
</evidence>
<comment type="function">
    <text evidence="2">Destroys superoxide anion radicals which are normally produced within the cells and which are toxic to biological systems.</text>
</comment>
<comment type="subunit">
    <text evidence="5">Homotetramer.</text>
</comment>
<dbReference type="InterPro" id="IPR019832">
    <property type="entry name" value="Mn/Fe_SOD_C"/>
</dbReference>
<evidence type="ECO:0000256" key="4">
    <source>
        <dbReference type="ARBA" id="ARBA00008714"/>
    </source>
</evidence>
<evidence type="ECO:0000256" key="7">
    <source>
        <dbReference type="ARBA" id="ARBA00022723"/>
    </source>
</evidence>
<feature type="binding site" evidence="12">
    <location>
        <position position="184"/>
    </location>
    <ligand>
        <name>Mn(2+)</name>
        <dbReference type="ChEBI" id="CHEBI:29035"/>
    </ligand>
</feature>
<dbReference type="Gene3D" id="1.10.287.990">
    <property type="entry name" value="Fe,Mn superoxide dismutase (SOD) domain"/>
    <property type="match status" value="1"/>
</dbReference>
<evidence type="ECO:0000256" key="13">
    <source>
        <dbReference type="RuleBase" id="RU000414"/>
    </source>
</evidence>
<dbReference type="GO" id="GO:0098803">
    <property type="term" value="C:respiratory chain complex"/>
    <property type="evidence" value="ECO:0007669"/>
    <property type="project" value="UniProtKB-ARBA"/>
</dbReference>
<feature type="domain" description="Manganese/iron superoxide dismutase N-terminal" evidence="14">
    <location>
        <begin position="23"/>
        <end position="104"/>
    </location>
</feature>
<comment type="function">
    <text evidence="13">Destroys radicals which are normally produced within the cells and which are toxic to biological systems.</text>
</comment>
<evidence type="ECO:0000256" key="9">
    <source>
        <dbReference type="ARBA" id="ARBA00023128"/>
    </source>
</evidence>
<gene>
    <name evidence="16" type="ORF">PV327_009458</name>
</gene>
<dbReference type="Pfam" id="PF00081">
    <property type="entry name" value="Sod_Fe_N"/>
    <property type="match status" value="1"/>
</dbReference>
<dbReference type="GO" id="GO:0042803">
    <property type="term" value="F:protein homodimerization activity"/>
    <property type="evidence" value="ECO:0007669"/>
    <property type="project" value="UniProtKB-ARBA"/>
</dbReference>
<evidence type="ECO:0000256" key="6">
    <source>
        <dbReference type="ARBA" id="ARBA00012682"/>
    </source>
</evidence>
<evidence type="ECO:0000313" key="16">
    <source>
        <dbReference type="EMBL" id="KAK0175730.1"/>
    </source>
</evidence>
<comment type="subcellular location">
    <subcellularLocation>
        <location evidence="3">Mitochondrion</location>
    </subcellularLocation>
</comment>
<keyword evidence="8 13" id="KW-0560">Oxidoreductase</keyword>
<dbReference type="Pfam" id="PF02777">
    <property type="entry name" value="Sod_Fe_C"/>
    <property type="match status" value="1"/>
</dbReference>
<dbReference type="AlphaFoldDB" id="A0AA39FUI7"/>
<dbReference type="InterPro" id="IPR001189">
    <property type="entry name" value="Mn/Fe_SOD"/>
</dbReference>
<keyword evidence="9" id="KW-0496">Mitochondrion</keyword>
<feature type="binding site" evidence="12">
    <location>
        <position position="96"/>
    </location>
    <ligand>
        <name>Mn(2+)</name>
        <dbReference type="ChEBI" id="CHEBI:29035"/>
    </ligand>
</feature>
<feature type="binding site" evidence="12">
    <location>
        <position position="180"/>
    </location>
    <ligand>
        <name>Mn(2+)</name>
        <dbReference type="ChEBI" id="CHEBI:29035"/>
    </ligand>
</feature>
<evidence type="ECO:0000256" key="2">
    <source>
        <dbReference type="ARBA" id="ARBA00002170"/>
    </source>
</evidence>
<dbReference type="EC" id="1.15.1.1" evidence="6 13"/>
<feature type="binding site" evidence="12">
    <location>
        <position position="48"/>
    </location>
    <ligand>
        <name>Mn(2+)</name>
        <dbReference type="ChEBI" id="CHEBI:29035"/>
    </ligand>
</feature>
<feature type="domain" description="Manganese/iron superoxide dismutase C-terminal" evidence="15">
    <location>
        <begin position="112"/>
        <end position="212"/>
    </location>
</feature>
<dbReference type="InterPro" id="IPR019833">
    <property type="entry name" value="Mn/Fe_SOD_BS"/>
</dbReference>
<comment type="catalytic activity">
    <reaction evidence="11 13">
        <text>2 superoxide + 2 H(+) = H2O2 + O2</text>
        <dbReference type="Rhea" id="RHEA:20696"/>
        <dbReference type="ChEBI" id="CHEBI:15378"/>
        <dbReference type="ChEBI" id="CHEBI:15379"/>
        <dbReference type="ChEBI" id="CHEBI:16240"/>
        <dbReference type="ChEBI" id="CHEBI:18421"/>
        <dbReference type="EC" id="1.15.1.1"/>
    </reaction>
</comment>
<dbReference type="InterPro" id="IPR036314">
    <property type="entry name" value="SOD_C_sf"/>
</dbReference>
<dbReference type="FunFam" id="3.55.40.20:FF:000003">
    <property type="entry name" value="Superoxide dismutase [Mn], mitochondrial"/>
    <property type="match status" value="1"/>
</dbReference>
<dbReference type="PANTHER" id="PTHR11404:SF6">
    <property type="entry name" value="SUPEROXIDE DISMUTASE [MN], MITOCHONDRIAL"/>
    <property type="match status" value="1"/>
</dbReference>
<organism evidence="16 17">
    <name type="scientific">Microctonus hyperodae</name>
    <name type="common">Parasitoid wasp</name>
    <dbReference type="NCBI Taxonomy" id="165561"/>
    <lineage>
        <taxon>Eukaryota</taxon>
        <taxon>Metazoa</taxon>
        <taxon>Ecdysozoa</taxon>
        <taxon>Arthropoda</taxon>
        <taxon>Hexapoda</taxon>
        <taxon>Insecta</taxon>
        <taxon>Pterygota</taxon>
        <taxon>Neoptera</taxon>
        <taxon>Endopterygota</taxon>
        <taxon>Hymenoptera</taxon>
        <taxon>Apocrita</taxon>
        <taxon>Ichneumonoidea</taxon>
        <taxon>Braconidae</taxon>
        <taxon>Euphorinae</taxon>
        <taxon>Microctonus</taxon>
    </lineage>
</organism>
<dbReference type="InterPro" id="IPR050265">
    <property type="entry name" value="Fe/Mn_Superoxide_Dismutase"/>
</dbReference>
<name>A0AA39FUI7_MICHY</name>
<evidence type="ECO:0000256" key="11">
    <source>
        <dbReference type="ARBA" id="ARBA00049204"/>
    </source>
</evidence>
<dbReference type="InterPro" id="IPR019831">
    <property type="entry name" value="Mn/Fe_SOD_N"/>
</dbReference>
<keyword evidence="10" id="KW-0464">Manganese</keyword>
<evidence type="ECO:0000256" key="8">
    <source>
        <dbReference type="ARBA" id="ARBA00023002"/>
    </source>
</evidence>
<proteinExistence type="inferred from homology"/>
<evidence type="ECO:0000256" key="1">
    <source>
        <dbReference type="ARBA" id="ARBA00001936"/>
    </source>
</evidence>
<dbReference type="PANTHER" id="PTHR11404">
    <property type="entry name" value="SUPEROXIDE DISMUTASE 2"/>
    <property type="match status" value="1"/>
</dbReference>
<reference evidence="16" key="2">
    <citation type="submission" date="2023-03" db="EMBL/GenBank/DDBJ databases">
        <authorList>
            <person name="Inwood S.N."/>
            <person name="Skelly J.G."/>
            <person name="Guhlin J."/>
            <person name="Harrop T.W.R."/>
            <person name="Goldson S.G."/>
            <person name="Dearden P.K."/>
        </authorList>
    </citation>
    <scope>NUCLEOTIDE SEQUENCE</scope>
    <source>
        <strain evidence="16">Lincoln</strain>
        <tissue evidence="16">Whole body</tissue>
    </source>
</reference>
<dbReference type="PIRSF" id="PIRSF000349">
    <property type="entry name" value="SODismutase"/>
    <property type="match status" value="1"/>
</dbReference>
<evidence type="ECO:0000259" key="14">
    <source>
        <dbReference type="Pfam" id="PF00081"/>
    </source>
</evidence>
<dbReference type="SUPFAM" id="SSF54719">
    <property type="entry name" value="Fe,Mn superoxide dismutase (SOD), C-terminal domain"/>
    <property type="match status" value="1"/>
</dbReference>
<evidence type="ECO:0000256" key="12">
    <source>
        <dbReference type="PIRSR" id="PIRSR000349-1"/>
    </source>
</evidence>
<reference evidence="16" key="1">
    <citation type="journal article" date="2023" name="bioRxiv">
        <title>Scaffold-level genome assemblies of two parasitoid biocontrol wasps reveal the parthenogenesis mechanism and an associated novel virus.</title>
        <authorList>
            <person name="Inwood S."/>
            <person name="Skelly J."/>
            <person name="Guhlin J."/>
            <person name="Harrop T."/>
            <person name="Goldson S."/>
            <person name="Dearden P."/>
        </authorList>
    </citation>
    <scope>NUCLEOTIDE SEQUENCE</scope>
    <source>
        <strain evidence="16">Lincoln</strain>
        <tissue evidence="16">Whole body</tissue>
    </source>
</reference>
<evidence type="ECO:0000256" key="5">
    <source>
        <dbReference type="ARBA" id="ARBA00011881"/>
    </source>
</evidence>
<keyword evidence="17" id="KW-1185">Reference proteome</keyword>
<accession>A0AA39FUI7</accession>
<evidence type="ECO:0000256" key="3">
    <source>
        <dbReference type="ARBA" id="ARBA00004173"/>
    </source>
</evidence>
<protein>
    <recommendedName>
        <fullName evidence="6 13">Superoxide dismutase</fullName>
        <ecNumber evidence="6 13">1.15.1.1</ecNumber>
    </recommendedName>
</protein>
<dbReference type="PRINTS" id="PR01703">
    <property type="entry name" value="MNSODISMTASE"/>
</dbReference>
<dbReference type="GO" id="GO:0004784">
    <property type="term" value="F:superoxide dismutase activity"/>
    <property type="evidence" value="ECO:0007669"/>
    <property type="project" value="UniProtKB-EC"/>
</dbReference>
<dbReference type="PROSITE" id="PS00088">
    <property type="entry name" value="SOD_MN"/>
    <property type="match status" value="1"/>
</dbReference>
<evidence type="ECO:0000259" key="15">
    <source>
        <dbReference type="Pfam" id="PF02777"/>
    </source>
</evidence>
<dbReference type="InterPro" id="IPR036324">
    <property type="entry name" value="Mn/Fe_SOD_N_sf"/>
</dbReference>
<dbReference type="EMBL" id="JAQQBR010000005">
    <property type="protein sequence ID" value="KAK0175730.1"/>
    <property type="molecule type" value="Genomic_DNA"/>
</dbReference>
<dbReference type="FunFam" id="1.10.287.990:FF:000001">
    <property type="entry name" value="Superoxide dismutase"/>
    <property type="match status" value="1"/>
</dbReference>
<comment type="cofactor">
    <cofactor evidence="1">
        <name>Mn(2+)</name>
        <dbReference type="ChEBI" id="CHEBI:29035"/>
    </cofactor>
</comment>
<comment type="similarity">
    <text evidence="4 13">Belongs to the iron/manganese superoxide dismutase family.</text>
</comment>
<sequence length="220" mass="24701">MFAAKRIVSSLAHCSRYGVIRAKHTLPDLPYDYKALEPIICAEIMQLHHSKHHATYVNNLNVAEEKLKEAVAKGDVGTQIALAPAIKFNGGGHINHSIFWCNLSPNSSKPDAGLMKKIEQDFGSFEEMKKRLSETTVGIQGSGWGWLGFNKKENRLQITTCANQDPLESTTGLIPLFGIDVWEHAYYLQYKNVRPDYVKAIFDIANWNDIGERFKKASGH</sequence>
<dbReference type="Gene3D" id="3.55.40.20">
    <property type="entry name" value="Iron/manganese superoxide dismutase, C-terminal domain"/>
    <property type="match status" value="1"/>
</dbReference>
<dbReference type="SUPFAM" id="SSF46609">
    <property type="entry name" value="Fe,Mn superoxide dismutase (SOD), N-terminal domain"/>
    <property type="match status" value="1"/>
</dbReference>
<evidence type="ECO:0000256" key="10">
    <source>
        <dbReference type="ARBA" id="ARBA00023211"/>
    </source>
</evidence>
<keyword evidence="7 12" id="KW-0479">Metal-binding</keyword>
<dbReference type="Proteomes" id="UP001168972">
    <property type="component" value="Unassembled WGS sequence"/>
</dbReference>
<comment type="caution">
    <text evidence="16">The sequence shown here is derived from an EMBL/GenBank/DDBJ whole genome shotgun (WGS) entry which is preliminary data.</text>
</comment>
<dbReference type="GO" id="GO:0005739">
    <property type="term" value="C:mitochondrion"/>
    <property type="evidence" value="ECO:0007669"/>
    <property type="project" value="UniProtKB-SubCell"/>
</dbReference>